<dbReference type="InterPro" id="IPR036597">
    <property type="entry name" value="Fido-like_dom_sf"/>
</dbReference>
<dbReference type="SUPFAM" id="SSF140931">
    <property type="entry name" value="Fic-like"/>
    <property type="match status" value="1"/>
</dbReference>
<evidence type="ECO:0000259" key="8">
    <source>
        <dbReference type="PROSITE" id="PS51459"/>
    </source>
</evidence>
<dbReference type="GO" id="GO:0005524">
    <property type="term" value="F:ATP binding"/>
    <property type="evidence" value="ECO:0007669"/>
    <property type="project" value="UniProtKB-KW"/>
</dbReference>
<dbReference type="PANTHER" id="PTHR39560:SF1">
    <property type="entry name" value="PROTEIN ADENYLYLTRANSFERASE FIC-RELATED"/>
    <property type="match status" value="1"/>
</dbReference>
<evidence type="ECO:0000256" key="1">
    <source>
        <dbReference type="ARBA" id="ARBA00022679"/>
    </source>
</evidence>
<dbReference type="InterPro" id="IPR049514">
    <property type="entry name" value="Fic-like_C"/>
</dbReference>
<dbReference type="PANTHER" id="PTHR39560">
    <property type="entry name" value="PROTEIN ADENYLYLTRANSFERASE FIC-RELATED"/>
    <property type="match status" value="1"/>
</dbReference>
<dbReference type="RefSeq" id="WP_117723476.1">
    <property type="nucleotide sequence ID" value="NZ_QSUL01000003.1"/>
</dbReference>
<feature type="domain" description="Fido" evidence="8">
    <location>
        <begin position="100"/>
        <end position="253"/>
    </location>
</feature>
<evidence type="ECO:0000256" key="7">
    <source>
        <dbReference type="ARBA" id="ARBA00048696"/>
    </source>
</evidence>
<sequence>MDIDFESYIRGSEPDKKKKASAWKTAIGLQAVDGLQTSDYLKDTAVKHIEGDINIDEVKKLINSYYQSKTARTPEDEETEEADKVSANIARILNEQSFAFSVAGFTSIHRRLFEGIFKFAGKIRDYDITKKEWVLRGDTVLYVNSEDLRRALEYDLEQEKNFSYKGLSMDDVVAHIAKFVSGIWQIHPFGEGNTRTTAVFTIKYLRSIGFDVNNDLFADKSWFFRNALVRANYRNVRKGVEPDMSFLILFFRNLMMGENHELKNRYMIINAPQQSTEQADRTSTEQVPNKLTEQLTAPLLSIVKAIGIEQCSLKMIMERIELKHRPTFIANYLTPAIQNGFVAPLYPNNPKHPRQKYLLTVKGLVIFNSTK</sequence>
<dbReference type="InterPro" id="IPR033788">
    <property type="entry name" value="VbhA-like"/>
</dbReference>
<dbReference type="PROSITE" id="PS51459">
    <property type="entry name" value="FIDO"/>
    <property type="match status" value="1"/>
</dbReference>
<keyword evidence="3" id="KW-0547">Nucleotide-binding</keyword>
<dbReference type="Pfam" id="PF21247">
    <property type="entry name" value="Fic-like_C"/>
    <property type="match status" value="1"/>
</dbReference>
<dbReference type="Pfam" id="PF02661">
    <property type="entry name" value="Fic"/>
    <property type="match status" value="1"/>
</dbReference>
<keyword evidence="4" id="KW-0067">ATP-binding</keyword>
<dbReference type="EC" id="2.7.7.108" evidence="5"/>
<dbReference type="GO" id="GO:0070733">
    <property type="term" value="F:AMPylase activity"/>
    <property type="evidence" value="ECO:0007669"/>
    <property type="project" value="UniProtKB-EC"/>
</dbReference>
<gene>
    <name evidence="9" type="ORF">DXB65_04585</name>
</gene>
<evidence type="ECO:0000313" key="10">
    <source>
        <dbReference type="Proteomes" id="UP000260983"/>
    </source>
</evidence>
<keyword evidence="2" id="KW-0548">Nucleotidyltransferase</keyword>
<evidence type="ECO:0000256" key="5">
    <source>
        <dbReference type="ARBA" id="ARBA00034531"/>
    </source>
</evidence>
<evidence type="ECO:0000256" key="4">
    <source>
        <dbReference type="ARBA" id="ARBA00022840"/>
    </source>
</evidence>
<comment type="catalytic activity">
    <reaction evidence="6">
        <text>L-threonyl-[protein] + ATP = 3-O-(5'-adenylyl)-L-threonyl-[protein] + diphosphate</text>
        <dbReference type="Rhea" id="RHEA:54292"/>
        <dbReference type="Rhea" id="RHEA-COMP:11060"/>
        <dbReference type="Rhea" id="RHEA-COMP:13847"/>
        <dbReference type="ChEBI" id="CHEBI:30013"/>
        <dbReference type="ChEBI" id="CHEBI:30616"/>
        <dbReference type="ChEBI" id="CHEBI:33019"/>
        <dbReference type="ChEBI" id="CHEBI:138113"/>
        <dbReference type="EC" id="2.7.7.108"/>
    </reaction>
</comment>
<evidence type="ECO:0000313" key="9">
    <source>
        <dbReference type="EMBL" id="RGN38133.1"/>
    </source>
</evidence>
<accession>A0A3E5BL73</accession>
<protein>
    <recommendedName>
        <fullName evidence="5">protein adenylyltransferase</fullName>
        <ecNumber evidence="5">2.7.7.108</ecNumber>
    </recommendedName>
</protein>
<dbReference type="CDD" id="cd11586">
    <property type="entry name" value="VbhA_like"/>
    <property type="match status" value="1"/>
</dbReference>
<dbReference type="GO" id="GO:0051302">
    <property type="term" value="P:regulation of cell division"/>
    <property type="evidence" value="ECO:0007669"/>
    <property type="project" value="TreeGrafter"/>
</dbReference>
<proteinExistence type="predicted"/>
<dbReference type="InterPro" id="IPR003812">
    <property type="entry name" value="Fido"/>
</dbReference>
<keyword evidence="1" id="KW-0808">Transferase</keyword>
<dbReference type="Gene3D" id="1.10.3290.10">
    <property type="entry name" value="Fido-like domain"/>
    <property type="match status" value="1"/>
</dbReference>
<evidence type="ECO:0000256" key="3">
    <source>
        <dbReference type="ARBA" id="ARBA00022741"/>
    </source>
</evidence>
<dbReference type="AlphaFoldDB" id="A0A3E5BL73"/>
<comment type="caution">
    <text evidence="9">The sequence shown here is derived from an EMBL/GenBank/DDBJ whole genome shotgun (WGS) entry which is preliminary data.</text>
</comment>
<dbReference type="Proteomes" id="UP000260983">
    <property type="component" value="Unassembled WGS sequence"/>
</dbReference>
<dbReference type="EMBL" id="QSUL01000003">
    <property type="protein sequence ID" value="RGN38133.1"/>
    <property type="molecule type" value="Genomic_DNA"/>
</dbReference>
<comment type="catalytic activity">
    <reaction evidence="7">
        <text>L-tyrosyl-[protein] + ATP = O-(5'-adenylyl)-L-tyrosyl-[protein] + diphosphate</text>
        <dbReference type="Rhea" id="RHEA:54288"/>
        <dbReference type="Rhea" id="RHEA-COMP:10136"/>
        <dbReference type="Rhea" id="RHEA-COMP:13846"/>
        <dbReference type="ChEBI" id="CHEBI:30616"/>
        <dbReference type="ChEBI" id="CHEBI:33019"/>
        <dbReference type="ChEBI" id="CHEBI:46858"/>
        <dbReference type="ChEBI" id="CHEBI:83624"/>
        <dbReference type="EC" id="2.7.7.108"/>
    </reaction>
</comment>
<evidence type="ECO:0000256" key="2">
    <source>
        <dbReference type="ARBA" id="ARBA00022695"/>
    </source>
</evidence>
<organism evidence="9 10">
    <name type="scientific">Bacteroides oleiciplenus</name>
    <dbReference type="NCBI Taxonomy" id="626931"/>
    <lineage>
        <taxon>Bacteria</taxon>
        <taxon>Pseudomonadati</taxon>
        <taxon>Bacteroidota</taxon>
        <taxon>Bacteroidia</taxon>
        <taxon>Bacteroidales</taxon>
        <taxon>Bacteroidaceae</taxon>
        <taxon>Bacteroides</taxon>
    </lineage>
</organism>
<evidence type="ECO:0000256" key="6">
    <source>
        <dbReference type="ARBA" id="ARBA00047939"/>
    </source>
</evidence>
<reference evidence="9 10" key="1">
    <citation type="submission" date="2018-08" db="EMBL/GenBank/DDBJ databases">
        <title>A genome reference for cultivated species of the human gut microbiota.</title>
        <authorList>
            <person name="Zou Y."/>
            <person name="Xue W."/>
            <person name="Luo G."/>
        </authorList>
    </citation>
    <scope>NUCLEOTIDE SEQUENCE [LARGE SCALE GENOMIC DNA]</scope>
    <source>
        <strain evidence="9 10">OM05-15BH</strain>
    </source>
</reference>
<name>A0A3E5BL73_9BACE</name>